<dbReference type="Proteomes" id="UP000000305">
    <property type="component" value="Unassembled WGS sequence"/>
</dbReference>
<dbReference type="OrthoDB" id="10067563at2759"/>
<name>E9HTI3_DAPPU</name>
<evidence type="ECO:0000313" key="2">
    <source>
        <dbReference type="Proteomes" id="UP000000305"/>
    </source>
</evidence>
<accession>E9HTI3</accession>
<proteinExistence type="predicted"/>
<keyword evidence="2" id="KW-1185">Reference proteome</keyword>
<dbReference type="InParanoid" id="E9HTI3"/>
<dbReference type="EMBL" id="GL732774">
    <property type="protein sequence ID" value="EFX64949.1"/>
    <property type="molecule type" value="Genomic_DNA"/>
</dbReference>
<dbReference type="AlphaFoldDB" id="E9HTI3"/>
<reference evidence="1 2" key="1">
    <citation type="journal article" date="2011" name="Science">
        <title>The ecoresponsive genome of Daphnia pulex.</title>
        <authorList>
            <person name="Colbourne J.K."/>
            <person name="Pfrender M.E."/>
            <person name="Gilbert D."/>
            <person name="Thomas W.K."/>
            <person name="Tucker A."/>
            <person name="Oakley T.H."/>
            <person name="Tokishita S."/>
            <person name="Aerts A."/>
            <person name="Arnold G.J."/>
            <person name="Basu M.K."/>
            <person name="Bauer D.J."/>
            <person name="Caceres C.E."/>
            <person name="Carmel L."/>
            <person name="Casola C."/>
            <person name="Choi J.H."/>
            <person name="Detter J.C."/>
            <person name="Dong Q."/>
            <person name="Dusheyko S."/>
            <person name="Eads B.D."/>
            <person name="Frohlich T."/>
            <person name="Geiler-Samerotte K.A."/>
            <person name="Gerlach D."/>
            <person name="Hatcher P."/>
            <person name="Jogdeo S."/>
            <person name="Krijgsveld J."/>
            <person name="Kriventseva E.V."/>
            <person name="Kultz D."/>
            <person name="Laforsch C."/>
            <person name="Lindquist E."/>
            <person name="Lopez J."/>
            <person name="Manak J.R."/>
            <person name="Muller J."/>
            <person name="Pangilinan J."/>
            <person name="Patwardhan R.P."/>
            <person name="Pitluck S."/>
            <person name="Pritham E.J."/>
            <person name="Rechtsteiner A."/>
            <person name="Rho M."/>
            <person name="Rogozin I.B."/>
            <person name="Sakarya O."/>
            <person name="Salamov A."/>
            <person name="Schaack S."/>
            <person name="Shapiro H."/>
            <person name="Shiga Y."/>
            <person name="Skalitzky C."/>
            <person name="Smith Z."/>
            <person name="Souvorov A."/>
            <person name="Sung W."/>
            <person name="Tang Z."/>
            <person name="Tsuchiya D."/>
            <person name="Tu H."/>
            <person name="Vos H."/>
            <person name="Wang M."/>
            <person name="Wolf Y.I."/>
            <person name="Yamagata H."/>
            <person name="Yamada T."/>
            <person name="Ye Y."/>
            <person name="Shaw J.R."/>
            <person name="Andrews J."/>
            <person name="Crease T.J."/>
            <person name="Tang H."/>
            <person name="Lucas S.M."/>
            <person name="Robertson H.M."/>
            <person name="Bork P."/>
            <person name="Koonin E.V."/>
            <person name="Zdobnov E.M."/>
            <person name="Grigoriev I.V."/>
            <person name="Lynch M."/>
            <person name="Boore J.L."/>
        </authorList>
    </citation>
    <scope>NUCLEOTIDE SEQUENCE [LARGE SCALE GENOMIC DNA]</scope>
</reference>
<dbReference type="STRING" id="6669.E9HTI3"/>
<dbReference type="KEGG" id="dpx:DAPPUDRAFT_265475"/>
<evidence type="ECO:0000313" key="1">
    <source>
        <dbReference type="EMBL" id="EFX64949.1"/>
    </source>
</evidence>
<dbReference type="PhylomeDB" id="E9HTI3"/>
<organism evidence="1 2">
    <name type="scientific">Daphnia pulex</name>
    <name type="common">Water flea</name>
    <dbReference type="NCBI Taxonomy" id="6669"/>
    <lineage>
        <taxon>Eukaryota</taxon>
        <taxon>Metazoa</taxon>
        <taxon>Ecdysozoa</taxon>
        <taxon>Arthropoda</taxon>
        <taxon>Crustacea</taxon>
        <taxon>Branchiopoda</taxon>
        <taxon>Diplostraca</taxon>
        <taxon>Cladocera</taxon>
        <taxon>Anomopoda</taxon>
        <taxon>Daphniidae</taxon>
        <taxon>Daphnia</taxon>
    </lineage>
</organism>
<dbReference type="HOGENOM" id="CLU_2335734_0_0_1"/>
<protein>
    <submittedName>
        <fullName evidence="1">Uncharacterized protein</fullName>
    </submittedName>
</protein>
<gene>
    <name evidence="1" type="ORF">DAPPUDRAFT_265475</name>
</gene>
<sequence length="98" mass="10643">MHEIAESAGICDHYFADDSQEYESFIPSPSAADQQRAYNNLTACLADQGKWLAANRLKTNDDKTDALLVSTKDSVKKQLISSIPLVVGGAQIFLSPVV</sequence>